<evidence type="ECO:0000256" key="10">
    <source>
        <dbReference type="ARBA" id="ARBA00023303"/>
    </source>
</evidence>
<evidence type="ECO:0000259" key="13">
    <source>
        <dbReference type="Pfam" id="PF00520"/>
    </source>
</evidence>
<evidence type="ECO:0000313" key="15">
    <source>
        <dbReference type="EMBL" id="RLN67990.1"/>
    </source>
</evidence>
<evidence type="ECO:0000256" key="5">
    <source>
        <dbReference type="ARBA" id="ARBA00022826"/>
    </source>
</evidence>
<evidence type="ECO:0000256" key="11">
    <source>
        <dbReference type="SAM" id="MobiDB-lite"/>
    </source>
</evidence>
<dbReference type="SUPFAM" id="SSF81324">
    <property type="entry name" value="Voltage-gated potassium channels"/>
    <property type="match status" value="1"/>
</dbReference>
<dbReference type="PRINTS" id="PR00169">
    <property type="entry name" value="KCHANNEL"/>
</dbReference>
<feature type="transmembrane region" description="Helical" evidence="12">
    <location>
        <begin position="79"/>
        <end position="99"/>
    </location>
</feature>
<dbReference type="InterPro" id="IPR005821">
    <property type="entry name" value="Ion_trans_dom"/>
</dbReference>
<dbReference type="PANTHER" id="PTHR10027:SF10">
    <property type="entry name" value="SLOWPOKE 2, ISOFORM D"/>
    <property type="match status" value="1"/>
</dbReference>
<keyword evidence="3" id="KW-0633">Potassium transport</keyword>
<evidence type="ECO:0000313" key="16">
    <source>
        <dbReference type="Proteomes" id="UP000277300"/>
    </source>
</evidence>
<keyword evidence="2" id="KW-0813">Transport</keyword>
<name>A0A3F2S0Q5_9STRA</name>
<evidence type="ECO:0000256" key="3">
    <source>
        <dbReference type="ARBA" id="ARBA00022538"/>
    </source>
</evidence>
<evidence type="ECO:0000256" key="6">
    <source>
        <dbReference type="ARBA" id="ARBA00022958"/>
    </source>
</evidence>
<dbReference type="InterPro" id="IPR027359">
    <property type="entry name" value="Volt_channel_dom_sf"/>
</dbReference>
<dbReference type="GO" id="GO:0016020">
    <property type="term" value="C:membrane"/>
    <property type="evidence" value="ECO:0007669"/>
    <property type="project" value="UniProtKB-SubCell"/>
</dbReference>
<keyword evidence="7 12" id="KW-1133">Transmembrane helix</keyword>
<organism evidence="15 16">
    <name type="scientific">Phytophthora kernoviae</name>
    <dbReference type="NCBI Taxonomy" id="325452"/>
    <lineage>
        <taxon>Eukaryota</taxon>
        <taxon>Sar</taxon>
        <taxon>Stramenopiles</taxon>
        <taxon>Oomycota</taxon>
        <taxon>Peronosporomycetes</taxon>
        <taxon>Peronosporales</taxon>
        <taxon>Peronosporaceae</taxon>
        <taxon>Phytophthora</taxon>
    </lineage>
</organism>
<feature type="transmembrane region" description="Helical" evidence="12">
    <location>
        <begin position="167"/>
        <end position="188"/>
    </location>
</feature>
<dbReference type="InterPro" id="IPR047871">
    <property type="entry name" value="K_chnl_Slo-like"/>
</dbReference>
<sequence>MSRFDMRTGSSRERGTESGDRSVARVYVPTLQERAHTAMEGPCGLALEIVNFFLSMLIFLAYIAELYDADIYYSHSRAAVEAIATSFFIFDFGLHLFVAPDPGKYVFSAHGIIDLVTIIPSLIVFVDPNSRSSLMFVFRVLRICRALRVLRLAHYVQFKKHGFEYELGVFILSVIAVILCAAGVYQALEVEQYDEHQKLQFHDALYFVLVTVSTIGYGDITPRTELGHVFVIVVIIGIFTIVPAEVNKLNLLAKQNNSWDKDVTVKSSGHVIVSGAKENRDPGANFDSTPGNPIQLTPFGSLIREGYGYWFRDRKDSIRRYSHC</sequence>
<keyword evidence="10" id="KW-0407">Ion channel</keyword>
<keyword evidence="4 12" id="KW-0812">Transmembrane</keyword>
<evidence type="ECO:0000313" key="14">
    <source>
        <dbReference type="EMBL" id="RLN63191.1"/>
    </source>
</evidence>
<feature type="transmembrane region" description="Helical" evidence="12">
    <location>
        <begin position="105"/>
        <end position="126"/>
    </location>
</feature>
<dbReference type="Gene3D" id="1.10.287.70">
    <property type="match status" value="1"/>
</dbReference>
<dbReference type="EMBL" id="MBAD02000755">
    <property type="protein sequence ID" value="RLN63191.1"/>
    <property type="molecule type" value="Genomic_DNA"/>
</dbReference>
<dbReference type="PANTHER" id="PTHR10027">
    <property type="entry name" value="CALCIUM-ACTIVATED POTASSIUM CHANNEL ALPHA CHAIN"/>
    <property type="match status" value="1"/>
</dbReference>
<evidence type="ECO:0000256" key="2">
    <source>
        <dbReference type="ARBA" id="ARBA00022448"/>
    </source>
</evidence>
<proteinExistence type="predicted"/>
<feature type="transmembrane region" description="Helical" evidence="12">
    <location>
        <begin position="226"/>
        <end position="246"/>
    </location>
</feature>
<dbReference type="Gene3D" id="1.20.120.350">
    <property type="entry name" value="Voltage-gated potassium channels. Chain C"/>
    <property type="match status" value="1"/>
</dbReference>
<dbReference type="OrthoDB" id="69720at2759"/>
<evidence type="ECO:0000256" key="7">
    <source>
        <dbReference type="ARBA" id="ARBA00022989"/>
    </source>
</evidence>
<keyword evidence="8" id="KW-0406">Ion transport</keyword>
<keyword evidence="9 12" id="KW-0472">Membrane</keyword>
<feature type="region of interest" description="Disordered" evidence="11">
    <location>
        <begin position="1"/>
        <end position="21"/>
    </location>
</feature>
<feature type="domain" description="Ion transport" evidence="13">
    <location>
        <begin position="51"/>
        <end position="241"/>
    </location>
</feature>
<evidence type="ECO:0000256" key="4">
    <source>
        <dbReference type="ARBA" id="ARBA00022692"/>
    </source>
</evidence>
<gene>
    <name evidence="14" type="ORF">BBJ29_006062</name>
    <name evidence="15" type="ORF">BBP00_00001295</name>
</gene>
<evidence type="ECO:0000256" key="1">
    <source>
        <dbReference type="ARBA" id="ARBA00004141"/>
    </source>
</evidence>
<keyword evidence="6" id="KW-0630">Potassium</keyword>
<dbReference type="Pfam" id="PF00520">
    <property type="entry name" value="Ion_trans"/>
    <property type="match status" value="1"/>
</dbReference>
<accession>A0A3F2S0Q5</accession>
<evidence type="ECO:0000256" key="8">
    <source>
        <dbReference type="ARBA" id="ARBA00023065"/>
    </source>
</evidence>
<evidence type="ECO:0000313" key="17">
    <source>
        <dbReference type="Proteomes" id="UP000284657"/>
    </source>
</evidence>
<reference evidence="16 17" key="1">
    <citation type="submission" date="2018-07" db="EMBL/GenBank/DDBJ databases">
        <title>Genome sequencing of oomycete isolates from Chile give support for New Zealand origin for Phytophthora kernoviae and make available the first Nothophytophthora sp. genome.</title>
        <authorList>
            <person name="Studholme D.J."/>
            <person name="Sanfuentes E."/>
            <person name="Panda P."/>
            <person name="Hill R."/>
            <person name="Sambles C."/>
            <person name="Grant M."/>
            <person name="Williams N.M."/>
            <person name="Mcdougal R.L."/>
        </authorList>
    </citation>
    <scope>NUCLEOTIDE SEQUENCE [LARGE SCALE GENOMIC DNA]</scope>
    <source>
        <strain evidence="15">Chile6</strain>
        <strain evidence="14">Chile7</strain>
    </source>
</reference>
<dbReference type="AlphaFoldDB" id="A0A3F2S0Q5"/>
<feature type="transmembrane region" description="Helical" evidence="12">
    <location>
        <begin position="49"/>
        <end position="67"/>
    </location>
</feature>
<comment type="caution">
    <text evidence="15">The sequence shown here is derived from an EMBL/GenBank/DDBJ whole genome shotgun (WGS) entry which is preliminary data.</text>
</comment>
<comment type="subcellular location">
    <subcellularLocation>
        <location evidence="1">Membrane</location>
        <topology evidence="1">Multi-pass membrane protein</topology>
    </subcellularLocation>
</comment>
<evidence type="ECO:0000256" key="9">
    <source>
        <dbReference type="ARBA" id="ARBA00023136"/>
    </source>
</evidence>
<protein>
    <recommendedName>
        <fullName evidence="13">Ion transport domain-containing protein</fullName>
    </recommendedName>
</protein>
<dbReference type="Proteomes" id="UP000284657">
    <property type="component" value="Unassembled WGS sequence"/>
</dbReference>
<dbReference type="Proteomes" id="UP000277300">
    <property type="component" value="Unassembled WGS sequence"/>
</dbReference>
<dbReference type="GO" id="GO:0005267">
    <property type="term" value="F:potassium channel activity"/>
    <property type="evidence" value="ECO:0007669"/>
    <property type="project" value="UniProtKB-KW"/>
</dbReference>
<dbReference type="EMBL" id="MBDO02000017">
    <property type="protein sequence ID" value="RLN67990.1"/>
    <property type="molecule type" value="Genomic_DNA"/>
</dbReference>
<keyword evidence="5" id="KW-0631">Potassium channel</keyword>
<evidence type="ECO:0000256" key="12">
    <source>
        <dbReference type="SAM" id="Phobius"/>
    </source>
</evidence>